<dbReference type="GO" id="GO:0005737">
    <property type="term" value="C:cytoplasm"/>
    <property type="evidence" value="ECO:0007669"/>
    <property type="project" value="UniProtKB-ARBA"/>
</dbReference>
<evidence type="ECO:0000259" key="6">
    <source>
        <dbReference type="PROSITE" id="PS50405"/>
    </source>
</evidence>
<dbReference type="GO" id="GO:0004602">
    <property type="term" value="F:glutathione peroxidase activity"/>
    <property type="evidence" value="ECO:0007669"/>
    <property type="project" value="UniProtKB-ARBA"/>
</dbReference>
<keyword evidence="3" id="KW-0808">Transferase</keyword>
<reference evidence="7" key="1">
    <citation type="journal article" date="2023" name="Mol. Phylogenet. Evol.">
        <title>Genome-scale phylogeny and comparative genomics of the fungal order Sordariales.</title>
        <authorList>
            <person name="Hensen N."/>
            <person name="Bonometti L."/>
            <person name="Westerberg I."/>
            <person name="Brannstrom I.O."/>
            <person name="Guillou S."/>
            <person name="Cros-Aarteil S."/>
            <person name="Calhoun S."/>
            <person name="Haridas S."/>
            <person name="Kuo A."/>
            <person name="Mondo S."/>
            <person name="Pangilinan J."/>
            <person name="Riley R."/>
            <person name="LaButti K."/>
            <person name="Andreopoulos B."/>
            <person name="Lipzen A."/>
            <person name="Chen C."/>
            <person name="Yan M."/>
            <person name="Daum C."/>
            <person name="Ng V."/>
            <person name="Clum A."/>
            <person name="Steindorff A."/>
            <person name="Ohm R.A."/>
            <person name="Martin F."/>
            <person name="Silar P."/>
            <person name="Natvig D.O."/>
            <person name="Lalanne C."/>
            <person name="Gautier V."/>
            <person name="Ament-Velasquez S.L."/>
            <person name="Kruys A."/>
            <person name="Hutchinson M.I."/>
            <person name="Powell A.J."/>
            <person name="Barry K."/>
            <person name="Miller A.N."/>
            <person name="Grigoriev I.V."/>
            <person name="Debuchy R."/>
            <person name="Gladieux P."/>
            <person name="Hiltunen Thoren M."/>
            <person name="Johannesson H."/>
        </authorList>
    </citation>
    <scope>NUCLEOTIDE SEQUENCE</scope>
    <source>
        <strain evidence="7">CBS 359.72</strain>
    </source>
</reference>
<dbReference type="Gene3D" id="3.40.30.10">
    <property type="entry name" value="Glutaredoxin"/>
    <property type="match status" value="1"/>
</dbReference>
<sequence length="268" mass="30092">MASQNPQAAKPKITLYWLNDSRAQRIAWLLEELGLEYDVKIFQRDADMKAPVELEKVHPLGKSPVVGITLPDPVDPTKQKELVLAESGLIAQYLTEHFGHQTSLAPKRYRDGQEGQPGGETDEWLRYQYYLHYAEGSLMPPMVIALVLRILQGPKVPFFVRPITSVAVEKMFSVWLGPEIAKHLAFIESQLETSPGNGQYLCGPSLTAADILMVYPLQDARERFSQVTAGKGKGKLGEGFPKVWAYLKRLEEEPAYKQAESKIKALKK</sequence>
<evidence type="ECO:0000256" key="1">
    <source>
        <dbReference type="ARBA" id="ARBA00007409"/>
    </source>
</evidence>
<comment type="caution">
    <text evidence="7">The sequence shown here is derived from an EMBL/GenBank/DDBJ whole genome shotgun (WGS) entry which is preliminary data.</text>
</comment>
<evidence type="ECO:0000256" key="3">
    <source>
        <dbReference type="ARBA" id="ARBA00022679"/>
    </source>
</evidence>
<dbReference type="PANTHER" id="PTHR44051">
    <property type="entry name" value="GLUTATHIONE S-TRANSFERASE-RELATED"/>
    <property type="match status" value="1"/>
</dbReference>
<dbReference type="CDD" id="cd03189">
    <property type="entry name" value="GST_C_GTT1_like"/>
    <property type="match status" value="1"/>
</dbReference>
<keyword evidence="8" id="KW-1185">Reference proteome</keyword>
<dbReference type="InterPro" id="IPR040079">
    <property type="entry name" value="Glutathione_S-Trfase"/>
</dbReference>
<name>A0AAN7CKY9_9PEZI</name>
<dbReference type="Pfam" id="PF13410">
    <property type="entry name" value="GST_C_2"/>
    <property type="match status" value="1"/>
</dbReference>
<dbReference type="InterPro" id="IPR004045">
    <property type="entry name" value="Glutathione_S-Trfase_N"/>
</dbReference>
<evidence type="ECO:0000256" key="4">
    <source>
        <dbReference type="ARBA" id="ARBA00047960"/>
    </source>
</evidence>
<accession>A0AAN7CKY9</accession>
<dbReference type="SFLD" id="SFLDS00019">
    <property type="entry name" value="Glutathione_Transferase_(cytos"/>
    <property type="match status" value="1"/>
</dbReference>
<dbReference type="InterPro" id="IPR036282">
    <property type="entry name" value="Glutathione-S-Trfase_C_sf"/>
</dbReference>
<evidence type="ECO:0000256" key="2">
    <source>
        <dbReference type="ARBA" id="ARBA00012452"/>
    </source>
</evidence>
<dbReference type="PANTHER" id="PTHR44051:SF9">
    <property type="entry name" value="GLUTATHIONE S-TRANSFERASE 1"/>
    <property type="match status" value="1"/>
</dbReference>
<protein>
    <recommendedName>
        <fullName evidence="2">glutathione transferase</fullName>
        <ecNumber evidence="2">2.5.1.18</ecNumber>
    </recommendedName>
</protein>
<dbReference type="EC" id="2.5.1.18" evidence="2"/>
<feature type="domain" description="GST C-terminal" evidence="6">
    <location>
        <begin position="120"/>
        <end position="268"/>
    </location>
</feature>
<dbReference type="InterPro" id="IPR010987">
    <property type="entry name" value="Glutathione-S-Trfase_C-like"/>
</dbReference>
<dbReference type="InterPro" id="IPR036249">
    <property type="entry name" value="Thioredoxin-like_sf"/>
</dbReference>
<dbReference type="GO" id="GO:0004364">
    <property type="term" value="F:glutathione transferase activity"/>
    <property type="evidence" value="ECO:0007669"/>
    <property type="project" value="UniProtKB-EC"/>
</dbReference>
<dbReference type="Proteomes" id="UP001303647">
    <property type="component" value="Unassembled WGS sequence"/>
</dbReference>
<dbReference type="EMBL" id="MU857763">
    <property type="protein sequence ID" value="KAK4244026.1"/>
    <property type="molecule type" value="Genomic_DNA"/>
</dbReference>
<dbReference type="Pfam" id="PF02798">
    <property type="entry name" value="GST_N"/>
    <property type="match status" value="1"/>
</dbReference>
<dbReference type="AlphaFoldDB" id="A0AAN7CKY9"/>
<comment type="catalytic activity">
    <reaction evidence="4">
        <text>RX + glutathione = an S-substituted glutathione + a halide anion + H(+)</text>
        <dbReference type="Rhea" id="RHEA:16437"/>
        <dbReference type="ChEBI" id="CHEBI:15378"/>
        <dbReference type="ChEBI" id="CHEBI:16042"/>
        <dbReference type="ChEBI" id="CHEBI:17792"/>
        <dbReference type="ChEBI" id="CHEBI:57925"/>
        <dbReference type="ChEBI" id="CHEBI:90779"/>
        <dbReference type="EC" id="2.5.1.18"/>
    </reaction>
</comment>
<dbReference type="Gene3D" id="1.20.1050.10">
    <property type="match status" value="1"/>
</dbReference>
<dbReference type="SFLD" id="SFLDG00358">
    <property type="entry name" value="Main_(cytGST)"/>
    <property type="match status" value="1"/>
</dbReference>
<dbReference type="SUPFAM" id="SSF52833">
    <property type="entry name" value="Thioredoxin-like"/>
    <property type="match status" value="1"/>
</dbReference>
<dbReference type="PROSITE" id="PS50405">
    <property type="entry name" value="GST_CTER"/>
    <property type="match status" value="1"/>
</dbReference>
<evidence type="ECO:0000259" key="5">
    <source>
        <dbReference type="PROSITE" id="PS50404"/>
    </source>
</evidence>
<dbReference type="SUPFAM" id="SSF47616">
    <property type="entry name" value="GST C-terminal domain-like"/>
    <property type="match status" value="1"/>
</dbReference>
<dbReference type="PROSITE" id="PS50404">
    <property type="entry name" value="GST_NTER"/>
    <property type="match status" value="1"/>
</dbReference>
<feature type="domain" description="GST N-terminal" evidence="5">
    <location>
        <begin position="10"/>
        <end position="102"/>
    </location>
</feature>
<proteinExistence type="inferred from homology"/>
<evidence type="ECO:0000313" key="8">
    <source>
        <dbReference type="Proteomes" id="UP001303647"/>
    </source>
</evidence>
<dbReference type="FunFam" id="3.40.30.10:FF:000156">
    <property type="entry name" value="Glutathione S-transferase 1"/>
    <property type="match status" value="1"/>
</dbReference>
<gene>
    <name evidence="7" type="ORF">C7999DRAFT_17679</name>
</gene>
<comment type="similarity">
    <text evidence="1">Belongs to the GST superfamily.</text>
</comment>
<evidence type="ECO:0000313" key="7">
    <source>
        <dbReference type="EMBL" id="KAK4244026.1"/>
    </source>
</evidence>
<dbReference type="CDD" id="cd03046">
    <property type="entry name" value="GST_N_GTT1_like"/>
    <property type="match status" value="1"/>
</dbReference>
<organism evidence="7 8">
    <name type="scientific">Corynascus novoguineensis</name>
    <dbReference type="NCBI Taxonomy" id="1126955"/>
    <lineage>
        <taxon>Eukaryota</taxon>
        <taxon>Fungi</taxon>
        <taxon>Dikarya</taxon>
        <taxon>Ascomycota</taxon>
        <taxon>Pezizomycotina</taxon>
        <taxon>Sordariomycetes</taxon>
        <taxon>Sordariomycetidae</taxon>
        <taxon>Sordariales</taxon>
        <taxon>Chaetomiaceae</taxon>
        <taxon>Corynascus</taxon>
    </lineage>
</organism>
<reference evidence="7" key="2">
    <citation type="submission" date="2023-05" db="EMBL/GenBank/DDBJ databases">
        <authorList>
            <consortium name="Lawrence Berkeley National Laboratory"/>
            <person name="Steindorff A."/>
            <person name="Hensen N."/>
            <person name="Bonometti L."/>
            <person name="Westerberg I."/>
            <person name="Brannstrom I.O."/>
            <person name="Guillou S."/>
            <person name="Cros-Aarteil S."/>
            <person name="Calhoun S."/>
            <person name="Haridas S."/>
            <person name="Kuo A."/>
            <person name="Mondo S."/>
            <person name="Pangilinan J."/>
            <person name="Riley R."/>
            <person name="Labutti K."/>
            <person name="Andreopoulos B."/>
            <person name="Lipzen A."/>
            <person name="Chen C."/>
            <person name="Yanf M."/>
            <person name="Daum C."/>
            <person name="Ng V."/>
            <person name="Clum A."/>
            <person name="Ohm R."/>
            <person name="Martin F."/>
            <person name="Silar P."/>
            <person name="Natvig D."/>
            <person name="Lalanne C."/>
            <person name="Gautier V."/>
            <person name="Ament-Velasquez S.L."/>
            <person name="Kruys A."/>
            <person name="Hutchinson M.I."/>
            <person name="Powell A.J."/>
            <person name="Barry K."/>
            <person name="Miller A.N."/>
            <person name="Grigoriev I.V."/>
            <person name="Debuchy R."/>
            <person name="Gladieux P."/>
            <person name="Thoren M.H."/>
            <person name="Johannesson H."/>
        </authorList>
    </citation>
    <scope>NUCLEOTIDE SEQUENCE</scope>
    <source>
        <strain evidence="7">CBS 359.72</strain>
    </source>
</reference>